<dbReference type="Gene3D" id="3.30.200.20">
    <property type="entry name" value="Phosphorylase Kinase, domain 1"/>
    <property type="match status" value="1"/>
</dbReference>
<dbReference type="EMBL" id="CABPRJ010000999">
    <property type="protein sequence ID" value="VVC34542.1"/>
    <property type="molecule type" value="Genomic_DNA"/>
</dbReference>
<evidence type="ECO:0000259" key="6">
    <source>
        <dbReference type="PROSITE" id="PS50011"/>
    </source>
</evidence>
<dbReference type="GO" id="GO:0005952">
    <property type="term" value="C:cAMP-dependent protein kinase complex"/>
    <property type="evidence" value="ECO:0007669"/>
    <property type="project" value="TreeGrafter"/>
</dbReference>
<dbReference type="GO" id="GO:0004691">
    <property type="term" value="F:cAMP-dependent protein kinase activity"/>
    <property type="evidence" value="ECO:0007669"/>
    <property type="project" value="TreeGrafter"/>
</dbReference>
<feature type="domain" description="AGC-kinase C-terminal" evidence="7">
    <location>
        <begin position="253"/>
        <end position="295"/>
    </location>
</feature>
<accession>A0A5E4MSR6</accession>
<dbReference type="Proteomes" id="UP000325440">
    <property type="component" value="Unassembled WGS sequence"/>
</dbReference>
<evidence type="ECO:0000256" key="2">
    <source>
        <dbReference type="ARBA" id="ARBA00022679"/>
    </source>
</evidence>
<dbReference type="GO" id="GO:0005524">
    <property type="term" value="F:ATP binding"/>
    <property type="evidence" value="ECO:0007669"/>
    <property type="project" value="UniProtKB-KW"/>
</dbReference>
<dbReference type="InterPro" id="IPR000719">
    <property type="entry name" value="Prot_kinase_dom"/>
</dbReference>
<dbReference type="AlphaFoldDB" id="A0A5E4MSR6"/>
<evidence type="ECO:0000256" key="1">
    <source>
        <dbReference type="ARBA" id="ARBA00022527"/>
    </source>
</evidence>
<dbReference type="Pfam" id="PF00069">
    <property type="entry name" value="Pkinase"/>
    <property type="match status" value="1"/>
</dbReference>
<keyword evidence="3" id="KW-0547">Nucleotide-binding</keyword>
<gene>
    <name evidence="8" type="ORF">CINCED_3A003160</name>
</gene>
<evidence type="ECO:0000256" key="5">
    <source>
        <dbReference type="ARBA" id="ARBA00022840"/>
    </source>
</evidence>
<keyword evidence="5" id="KW-0067">ATP-binding</keyword>
<evidence type="ECO:0000313" key="8">
    <source>
        <dbReference type="EMBL" id="VVC34542.1"/>
    </source>
</evidence>
<dbReference type="PROSITE" id="PS50011">
    <property type="entry name" value="PROTEIN_KINASE_DOM"/>
    <property type="match status" value="1"/>
</dbReference>
<evidence type="ECO:0000313" key="9">
    <source>
        <dbReference type="Proteomes" id="UP000325440"/>
    </source>
</evidence>
<keyword evidence="9" id="KW-1185">Reference proteome</keyword>
<dbReference type="OrthoDB" id="63267at2759"/>
<sequence>MNRVILDRYAHLTTNQTVNTVPVSDFKPLETLWTGSFGKMILAHHNPSGQTKTVKMVNLVSTTGKTKQLEKQRNTEKNVMSSIARFPFIVKLEYLAIDAQWMYLVMPIVTVGNLFDLIAQRGPLDETAARFFSAQIILGIEFLHAVGLVHRNLKPENVLVNINGYVRLADFTMMKLIGRGRTYTLCGTPDYMAPELIKFKAYGLAVDYWSLGIMIYEMIAGRPLFFGSDEDLSKRLGNLKNGIGDIKNHIWFRAINWLHIINQRTDVPYRPNIRFVSHAKEPSELWEDQNEFTDF</sequence>
<dbReference type="PROSITE" id="PS51285">
    <property type="entry name" value="AGC_KINASE_CTER"/>
    <property type="match status" value="1"/>
</dbReference>
<feature type="domain" description="Protein kinase" evidence="6">
    <location>
        <begin position="26"/>
        <end position="295"/>
    </location>
</feature>
<dbReference type="PANTHER" id="PTHR24353">
    <property type="entry name" value="CYCLIC NUCLEOTIDE-DEPENDENT PROTEIN KINASE"/>
    <property type="match status" value="1"/>
</dbReference>
<dbReference type="Gene3D" id="1.10.510.10">
    <property type="entry name" value="Transferase(Phosphotransferase) domain 1"/>
    <property type="match status" value="2"/>
</dbReference>
<protein>
    <submittedName>
        <fullName evidence="8">Protein kinase domain,Protein kinase-like domain,AGC-kinase, C-terminal</fullName>
    </submittedName>
</protein>
<dbReference type="InterPro" id="IPR000961">
    <property type="entry name" value="AGC-kinase_C"/>
</dbReference>
<dbReference type="PANTHER" id="PTHR24353:SF37">
    <property type="entry name" value="CAMP-DEPENDENT PROTEIN KINASE CATALYTIC SUBUNIT PRKX"/>
    <property type="match status" value="1"/>
</dbReference>
<dbReference type="InterPro" id="IPR011009">
    <property type="entry name" value="Kinase-like_dom_sf"/>
</dbReference>
<organism evidence="8 9">
    <name type="scientific">Cinara cedri</name>
    <dbReference type="NCBI Taxonomy" id="506608"/>
    <lineage>
        <taxon>Eukaryota</taxon>
        <taxon>Metazoa</taxon>
        <taxon>Ecdysozoa</taxon>
        <taxon>Arthropoda</taxon>
        <taxon>Hexapoda</taxon>
        <taxon>Insecta</taxon>
        <taxon>Pterygota</taxon>
        <taxon>Neoptera</taxon>
        <taxon>Paraneoptera</taxon>
        <taxon>Hemiptera</taxon>
        <taxon>Sternorrhyncha</taxon>
        <taxon>Aphidomorpha</taxon>
        <taxon>Aphidoidea</taxon>
        <taxon>Aphididae</taxon>
        <taxon>Lachninae</taxon>
        <taxon>Cinara</taxon>
    </lineage>
</organism>
<reference evidence="8 9" key="1">
    <citation type="submission" date="2019-08" db="EMBL/GenBank/DDBJ databases">
        <authorList>
            <person name="Alioto T."/>
            <person name="Alioto T."/>
            <person name="Gomez Garrido J."/>
        </authorList>
    </citation>
    <scope>NUCLEOTIDE SEQUENCE [LARGE SCALE GENOMIC DNA]</scope>
</reference>
<proteinExistence type="predicted"/>
<name>A0A5E4MSR6_9HEMI</name>
<dbReference type="SUPFAM" id="SSF56112">
    <property type="entry name" value="Protein kinase-like (PK-like)"/>
    <property type="match status" value="1"/>
</dbReference>
<keyword evidence="4 8" id="KW-0418">Kinase</keyword>
<evidence type="ECO:0000259" key="7">
    <source>
        <dbReference type="PROSITE" id="PS51285"/>
    </source>
</evidence>
<evidence type="ECO:0000256" key="3">
    <source>
        <dbReference type="ARBA" id="ARBA00022741"/>
    </source>
</evidence>
<evidence type="ECO:0000256" key="4">
    <source>
        <dbReference type="ARBA" id="ARBA00022777"/>
    </source>
</evidence>
<keyword evidence="1" id="KW-0723">Serine/threonine-protein kinase</keyword>
<keyword evidence="2" id="KW-0808">Transferase</keyword>